<reference evidence="2" key="1">
    <citation type="submission" date="2023-03" db="EMBL/GenBank/DDBJ databases">
        <title>Massive genome expansion in bonnet fungi (Mycena s.s.) driven by repeated elements and novel gene families across ecological guilds.</title>
        <authorList>
            <consortium name="Lawrence Berkeley National Laboratory"/>
            <person name="Harder C.B."/>
            <person name="Miyauchi S."/>
            <person name="Viragh M."/>
            <person name="Kuo A."/>
            <person name="Thoen E."/>
            <person name="Andreopoulos B."/>
            <person name="Lu D."/>
            <person name="Skrede I."/>
            <person name="Drula E."/>
            <person name="Henrissat B."/>
            <person name="Morin E."/>
            <person name="Kohler A."/>
            <person name="Barry K."/>
            <person name="LaButti K."/>
            <person name="Morin E."/>
            <person name="Salamov A."/>
            <person name="Lipzen A."/>
            <person name="Mereny Z."/>
            <person name="Hegedus B."/>
            <person name="Baldrian P."/>
            <person name="Stursova M."/>
            <person name="Weitz H."/>
            <person name="Taylor A."/>
            <person name="Grigoriev I.V."/>
            <person name="Nagy L.G."/>
            <person name="Martin F."/>
            <person name="Kauserud H."/>
        </authorList>
    </citation>
    <scope>NUCLEOTIDE SEQUENCE</scope>
    <source>
        <strain evidence="2">9144</strain>
    </source>
</reference>
<dbReference type="Proteomes" id="UP001219525">
    <property type="component" value="Unassembled WGS sequence"/>
</dbReference>
<keyword evidence="1" id="KW-1133">Transmembrane helix</keyword>
<accession>A0AAD6VBI7</accession>
<dbReference type="EMBL" id="JARJCW010000034">
    <property type="protein sequence ID" value="KAJ7208219.1"/>
    <property type="molecule type" value="Genomic_DNA"/>
</dbReference>
<evidence type="ECO:0000313" key="3">
    <source>
        <dbReference type="Proteomes" id="UP001219525"/>
    </source>
</evidence>
<evidence type="ECO:0000313" key="2">
    <source>
        <dbReference type="EMBL" id="KAJ7208219.1"/>
    </source>
</evidence>
<feature type="transmembrane region" description="Helical" evidence="1">
    <location>
        <begin position="67"/>
        <end position="89"/>
    </location>
</feature>
<keyword evidence="1" id="KW-0472">Membrane</keyword>
<organism evidence="2 3">
    <name type="scientific">Mycena pura</name>
    <dbReference type="NCBI Taxonomy" id="153505"/>
    <lineage>
        <taxon>Eukaryota</taxon>
        <taxon>Fungi</taxon>
        <taxon>Dikarya</taxon>
        <taxon>Basidiomycota</taxon>
        <taxon>Agaricomycotina</taxon>
        <taxon>Agaricomycetes</taxon>
        <taxon>Agaricomycetidae</taxon>
        <taxon>Agaricales</taxon>
        <taxon>Marasmiineae</taxon>
        <taxon>Mycenaceae</taxon>
        <taxon>Mycena</taxon>
    </lineage>
</organism>
<protein>
    <submittedName>
        <fullName evidence="2">Uncharacterized protein</fullName>
    </submittedName>
</protein>
<gene>
    <name evidence="2" type="ORF">GGX14DRAFT_395880</name>
</gene>
<proteinExistence type="predicted"/>
<keyword evidence="1" id="KW-0812">Transmembrane</keyword>
<sequence length="277" mass="30895">MASLDGIDVNPDWAALLSNLPSSVDLKNPQTQCHLLFTLLVFFSLSVREFLVFLFESSIPAVERRVAMLAYAVALMQSPGMLFLIFNNINIFRRKFQQRLFNNLKNSMFHTTNAAVIAIPNAEPAGADFGAKQKARGKRATATGRDILSSEDDEAKMLPSFTGLVMTLVLAYCPGGKDWEDRDPMLKVAENFISRLARSLEAAVLYAEQAVWGRCLALPWGCRDMVASAIGYYGKFPEHTPGGGVHSESKRLFFGHIATRRVCHTRKMDVSSIHIYW</sequence>
<keyword evidence="3" id="KW-1185">Reference proteome</keyword>
<feature type="transmembrane region" description="Helical" evidence="1">
    <location>
        <begin position="35"/>
        <end position="55"/>
    </location>
</feature>
<comment type="caution">
    <text evidence="2">The sequence shown here is derived from an EMBL/GenBank/DDBJ whole genome shotgun (WGS) entry which is preliminary data.</text>
</comment>
<evidence type="ECO:0000256" key="1">
    <source>
        <dbReference type="SAM" id="Phobius"/>
    </source>
</evidence>
<dbReference type="AlphaFoldDB" id="A0AAD6VBI7"/>
<name>A0AAD6VBI7_9AGAR</name>